<dbReference type="InterPro" id="IPR041616">
    <property type="entry name" value="PheRS_beta_core"/>
</dbReference>
<dbReference type="InterPro" id="IPR045060">
    <property type="entry name" value="Phe-tRNA-ligase_IIc_bsu"/>
</dbReference>
<dbReference type="NCBIfam" id="TIGR00471">
    <property type="entry name" value="pheT_arch"/>
    <property type="match status" value="1"/>
</dbReference>
<dbReference type="InterPro" id="IPR022036">
    <property type="entry name" value="DUF3605"/>
</dbReference>
<dbReference type="Pfam" id="PF03484">
    <property type="entry name" value="B5"/>
    <property type="match status" value="1"/>
</dbReference>
<keyword evidence="6" id="KW-0963">Cytoplasm</keyword>
<dbReference type="SMART" id="SM00874">
    <property type="entry name" value="B5"/>
    <property type="match status" value="1"/>
</dbReference>
<dbReference type="Proteomes" id="UP001212152">
    <property type="component" value="Unassembled WGS sequence"/>
</dbReference>
<evidence type="ECO:0000256" key="13">
    <source>
        <dbReference type="ARBA" id="ARBA00023146"/>
    </source>
</evidence>
<evidence type="ECO:0000256" key="7">
    <source>
        <dbReference type="ARBA" id="ARBA00022598"/>
    </source>
</evidence>
<organism evidence="17 18">
    <name type="scientific">Geranomyces variabilis</name>
    <dbReference type="NCBI Taxonomy" id="109894"/>
    <lineage>
        <taxon>Eukaryota</taxon>
        <taxon>Fungi</taxon>
        <taxon>Fungi incertae sedis</taxon>
        <taxon>Chytridiomycota</taxon>
        <taxon>Chytridiomycota incertae sedis</taxon>
        <taxon>Chytridiomycetes</taxon>
        <taxon>Spizellomycetales</taxon>
        <taxon>Powellomycetaceae</taxon>
        <taxon>Geranomyces</taxon>
    </lineage>
</organism>
<dbReference type="GO" id="GO:0003723">
    <property type="term" value="F:RNA binding"/>
    <property type="evidence" value="ECO:0007669"/>
    <property type="project" value="InterPro"/>
</dbReference>
<keyword evidence="10" id="KW-0067">ATP-binding</keyword>
<dbReference type="GO" id="GO:0006432">
    <property type="term" value="P:phenylalanyl-tRNA aminoacylation"/>
    <property type="evidence" value="ECO:0007669"/>
    <property type="project" value="InterPro"/>
</dbReference>
<dbReference type="FunFam" id="3.30.930.10:FF:000059">
    <property type="entry name" value="phenylalanine--tRNA ligase beta subunit"/>
    <property type="match status" value="1"/>
</dbReference>
<evidence type="ECO:0000256" key="2">
    <source>
        <dbReference type="ARBA" id="ARBA00004496"/>
    </source>
</evidence>
<dbReference type="InterPro" id="IPR009061">
    <property type="entry name" value="DNA-bd_dom_put_sf"/>
</dbReference>
<keyword evidence="12" id="KW-0648">Protein biosynthesis</keyword>
<dbReference type="Pfam" id="PF03483">
    <property type="entry name" value="B3_4"/>
    <property type="match status" value="1"/>
</dbReference>
<dbReference type="GO" id="GO:0004826">
    <property type="term" value="F:phenylalanine-tRNA ligase activity"/>
    <property type="evidence" value="ECO:0007669"/>
    <property type="project" value="UniProtKB-EC"/>
</dbReference>
<dbReference type="InterPro" id="IPR005147">
    <property type="entry name" value="tRNA_synthase_B5-dom"/>
</dbReference>
<dbReference type="PANTHER" id="PTHR10947:SF0">
    <property type="entry name" value="PHENYLALANINE--TRNA LIGASE BETA SUBUNIT"/>
    <property type="match status" value="1"/>
</dbReference>
<dbReference type="PROSITE" id="PS51483">
    <property type="entry name" value="B5"/>
    <property type="match status" value="1"/>
</dbReference>
<keyword evidence="8" id="KW-0479">Metal-binding</keyword>
<evidence type="ECO:0000256" key="12">
    <source>
        <dbReference type="ARBA" id="ARBA00022917"/>
    </source>
</evidence>
<dbReference type="PANTHER" id="PTHR10947">
    <property type="entry name" value="PHENYLALANYL-TRNA SYNTHETASE BETA CHAIN AND LEUCINE-RICH REPEAT-CONTAINING PROTEIN 47"/>
    <property type="match status" value="1"/>
</dbReference>
<evidence type="ECO:0000256" key="11">
    <source>
        <dbReference type="ARBA" id="ARBA00022842"/>
    </source>
</evidence>
<evidence type="ECO:0000256" key="5">
    <source>
        <dbReference type="ARBA" id="ARBA00012814"/>
    </source>
</evidence>
<dbReference type="InterPro" id="IPR004531">
    <property type="entry name" value="Phe-tRNA-synth_IIc_bsu_arc_euk"/>
</dbReference>
<dbReference type="InterPro" id="IPR040659">
    <property type="entry name" value="PhetRS_B1"/>
</dbReference>
<comment type="similarity">
    <text evidence="3">Belongs to the phenylalanyl-tRNA synthetase beta subunit family. Type 2 subfamily.</text>
</comment>
<proteinExistence type="inferred from homology"/>
<dbReference type="GO" id="GO:0000287">
    <property type="term" value="F:magnesium ion binding"/>
    <property type="evidence" value="ECO:0007669"/>
    <property type="project" value="InterPro"/>
</dbReference>
<dbReference type="Pfam" id="PF12239">
    <property type="entry name" value="DUF3605"/>
    <property type="match status" value="1"/>
</dbReference>
<dbReference type="Pfam" id="PF18262">
    <property type="entry name" value="PhetRS_B1"/>
    <property type="match status" value="1"/>
</dbReference>
<dbReference type="Gene3D" id="3.30.56.10">
    <property type="match status" value="2"/>
</dbReference>
<keyword evidence="11" id="KW-0460">Magnesium</keyword>
<dbReference type="CDD" id="cd00769">
    <property type="entry name" value="PheRS_beta_core"/>
    <property type="match status" value="1"/>
</dbReference>
<dbReference type="SMART" id="SM00873">
    <property type="entry name" value="B3_4"/>
    <property type="match status" value="1"/>
</dbReference>
<evidence type="ECO:0000256" key="10">
    <source>
        <dbReference type="ARBA" id="ARBA00022840"/>
    </source>
</evidence>
<comment type="subunit">
    <text evidence="4">Tetramer of two alpha and two beta subunits.</text>
</comment>
<comment type="caution">
    <text evidence="17">The sequence shown here is derived from an EMBL/GenBank/DDBJ whole genome shotgun (WGS) entry which is preliminary data.</text>
</comment>
<dbReference type="InterPro" id="IPR005146">
    <property type="entry name" value="B3/B4_tRNA-bd"/>
</dbReference>
<dbReference type="AlphaFoldDB" id="A0AAD5XN63"/>
<keyword evidence="18" id="KW-1185">Reference proteome</keyword>
<comment type="catalytic activity">
    <reaction evidence="15">
        <text>tRNA(Phe) + L-phenylalanine + ATP = L-phenylalanyl-tRNA(Phe) + AMP + diphosphate + H(+)</text>
        <dbReference type="Rhea" id="RHEA:19413"/>
        <dbReference type="Rhea" id="RHEA-COMP:9668"/>
        <dbReference type="Rhea" id="RHEA-COMP:9699"/>
        <dbReference type="ChEBI" id="CHEBI:15378"/>
        <dbReference type="ChEBI" id="CHEBI:30616"/>
        <dbReference type="ChEBI" id="CHEBI:33019"/>
        <dbReference type="ChEBI" id="CHEBI:58095"/>
        <dbReference type="ChEBI" id="CHEBI:78442"/>
        <dbReference type="ChEBI" id="CHEBI:78531"/>
        <dbReference type="ChEBI" id="CHEBI:456215"/>
        <dbReference type="EC" id="6.1.1.20"/>
    </reaction>
</comment>
<evidence type="ECO:0000313" key="18">
    <source>
        <dbReference type="Proteomes" id="UP001212152"/>
    </source>
</evidence>
<dbReference type="InterPro" id="IPR020825">
    <property type="entry name" value="Phe-tRNA_synthase-like_B3/B4"/>
</dbReference>
<dbReference type="FunFam" id="3.50.40.10:FF:000002">
    <property type="entry name" value="phenylalanine--tRNA ligase beta subunit"/>
    <property type="match status" value="1"/>
</dbReference>
<dbReference type="SUPFAM" id="SSF56037">
    <property type="entry name" value="PheT/TilS domain"/>
    <property type="match status" value="1"/>
</dbReference>
<evidence type="ECO:0000256" key="14">
    <source>
        <dbReference type="ARBA" id="ARBA00033189"/>
    </source>
</evidence>
<dbReference type="Gene3D" id="3.30.930.10">
    <property type="entry name" value="Bira Bifunctional Protein, Domain 2"/>
    <property type="match status" value="1"/>
</dbReference>
<name>A0AAD5XN63_9FUNG</name>
<evidence type="ECO:0000313" key="17">
    <source>
        <dbReference type="EMBL" id="KAJ3178755.1"/>
    </source>
</evidence>
<feature type="domain" description="B5" evidence="16">
    <location>
        <begin position="466"/>
        <end position="543"/>
    </location>
</feature>
<evidence type="ECO:0000256" key="15">
    <source>
        <dbReference type="ARBA" id="ARBA00049255"/>
    </source>
</evidence>
<dbReference type="Pfam" id="PF17759">
    <property type="entry name" value="tRNA_synthFbeta"/>
    <property type="match status" value="1"/>
</dbReference>
<comment type="subcellular location">
    <subcellularLocation>
        <location evidence="2">Cytoplasm</location>
    </subcellularLocation>
</comment>
<dbReference type="SUPFAM" id="SSF46955">
    <property type="entry name" value="Putative DNA-binding domain"/>
    <property type="match status" value="2"/>
</dbReference>
<dbReference type="GO" id="GO:0005524">
    <property type="term" value="F:ATP binding"/>
    <property type="evidence" value="ECO:0007669"/>
    <property type="project" value="UniProtKB-KW"/>
</dbReference>
<evidence type="ECO:0000256" key="9">
    <source>
        <dbReference type="ARBA" id="ARBA00022741"/>
    </source>
</evidence>
<evidence type="ECO:0000256" key="1">
    <source>
        <dbReference type="ARBA" id="ARBA00001946"/>
    </source>
</evidence>
<reference evidence="17" key="1">
    <citation type="submission" date="2020-05" db="EMBL/GenBank/DDBJ databases">
        <title>Phylogenomic resolution of chytrid fungi.</title>
        <authorList>
            <person name="Stajich J.E."/>
            <person name="Amses K."/>
            <person name="Simmons R."/>
            <person name="Seto K."/>
            <person name="Myers J."/>
            <person name="Bonds A."/>
            <person name="Quandt C.A."/>
            <person name="Barry K."/>
            <person name="Liu P."/>
            <person name="Grigoriev I."/>
            <person name="Longcore J.E."/>
            <person name="James T.Y."/>
        </authorList>
    </citation>
    <scope>NUCLEOTIDE SEQUENCE</scope>
    <source>
        <strain evidence="17">JEL0379</strain>
    </source>
</reference>
<keyword evidence="13" id="KW-0030">Aminoacyl-tRNA synthetase</keyword>
<dbReference type="SUPFAM" id="SSF55681">
    <property type="entry name" value="Class II aaRS and biotin synthetases"/>
    <property type="match status" value="1"/>
</dbReference>
<keyword evidence="7" id="KW-0436">Ligase</keyword>
<evidence type="ECO:0000256" key="6">
    <source>
        <dbReference type="ARBA" id="ARBA00022490"/>
    </source>
</evidence>
<sequence length="756" mass="86010">MTSHFDNFKWAPQLPPLDWHEATSAIRAQRWEIFSREKQDYIRWRDAVLEKYDTAKDELLVEIFGYVPEQNPETGKKRAVLPKDLSTLRDKVLRTNCYPYYFRPPGEITHAVLWSREPMTDDEIEAVLREKLPGHEWIFWVNPPGRKTIPDIEHCHPPEPATMPTVNVDAERYIFKPLNKTYGVEEFEEICFEFGIELEEATSEKEMAAKESETAKTDGLSEKLLYKIDIPANRYDMLCGEGISRALKTYLGMEKPPVYKVVPPASGNMQKLVVKPETGAVRPHVVAAVLRDITFDQGAYESFIDLQDKLHNNICRKRTLVAIGTHDLDTIQGPFSYEALTPKDINFVPLNQTKSMNGEELMKFYESDRKLSKFLHIIRDEPKYPVIYDSKRRVMSLPPIINGDHSKIKLSTKNVFIECTATDLTKAKIVLNTVVTMFSQYCAKPFTVEPVEVVNADGTTVVYPDLSPRTLESNIDYINQRIGVKLDATHIANLLEKMSLQATPTADNKSVRVSIPPTRSDILHSCDVMEDVAVAYGFNNIVETTPEFGTVAVQLAQNKLTDQLRREIALAGYTEILTFTLCSHDENFAWLNKEDKGESVKLANPKTIEYQVVRTSLLPGLLKTVNANQHFPRPFRLFEVSDVVFKDDGAEYERRSRNQRNLCAIYSSNTSGFENIHGLLDRIMMKMGVGLVPHGDEGGYYIKESNNATFFPGRRADIFYKNQIVGAFGIVHPDVLEKFEIGFPCTAIELNVEPFV</sequence>
<protein>
    <recommendedName>
        <fullName evidence="5">phenylalanine--tRNA ligase</fullName>
        <ecNumber evidence="5">6.1.1.20</ecNumber>
    </recommendedName>
    <alternativeName>
        <fullName evidence="14">Phenylalanyl-tRNA synthetase beta subunit</fullName>
    </alternativeName>
</protein>
<evidence type="ECO:0000256" key="3">
    <source>
        <dbReference type="ARBA" id="ARBA00007438"/>
    </source>
</evidence>
<dbReference type="InterPro" id="IPR045864">
    <property type="entry name" value="aa-tRNA-synth_II/BPL/LPL"/>
</dbReference>
<gene>
    <name evidence="17" type="ORF">HDU87_003310</name>
</gene>
<dbReference type="Gene3D" id="3.50.40.10">
    <property type="entry name" value="Phenylalanyl-trna Synthetase, Chain B, domain 3"/>
    <property type="match status" value="1"/>
</dbReference>
<dbReference type="FunFam" id="3.30.56.10:FF:000004">
    <property type="entry name" value="Phenylalanyl-tRNA synthetase, beta subunit"/>
    <property type="match status" value="1"/>
</dbReference>
<evidence type="ECO:0000259" key="16">
    <source>
        <dbReference type="PROSITE" id="PS51483"/>
    </source>
</evidence>
<dbReference type="EMBL" id="JADGJQ010000024">
    <property type="protein sequence ID" value="KAJ3178755.1"/>
    <property type="molecule type" value="Genomic_DNA"/>
</dbReference>
<evidence type="ECO:0000256" key="8">
    <source>
        <dbReference type="ARBA" id="ARBA00022723"/>
    </source>
</evidence>
<dbReference type="GO" id="GO:0009328">
    <property type="term" value="C:phenylalanine-tRNA ligase complex"/>
    <property type="evidence" value="ECO:0007669"/>
    <property type="project" value="TreeGrafter"/>
</dbReference>
<keyword evidence="9" id="KW-0547">Nucleotide-binding</keyword>
<accession>A0AAD5XN63</accession>
<dbReference type="EC" id="6.1.1.20" evidence="5"/>
<comment type="cofactor">
    <cofactor evidence="1">
        <name>Mg(2+)</name>
        <dbReference type="ChEBI" id="CHEBI:18420"/>
    </cofactor>
</comment>
<evidence type="ECO:0000256" key="4">
    <source>
        <dbReference type="ARBA" id="ARBA00011209"/>
    </source>
</evidence>